<dbReference type="Proteomes" id="UP000431533">
    <property type="component" value="Unassembled WGS sequence"/>
</dbReference>
<name>A0A8H8U0Y7_9HELO</name>
<feature type="compositionally biased region" description="Gly residues" evidence="1">
    <location>
        <begin position="121"/>
        <end position="130"/>
    </location>
</feature>
<accession>A0A8H8U0Y7</accession>
<dbReference type="EMBL" id="QGMH01000050">
    <property type="protein sequence ID" value="TVY27352.1"/>
    <property type="molecule type" value="Genomic_DNA"/>
</dbReference>
<feature type="non-terminal residue" evidence="2">
    <location>
        <position position="1"/>
    </location>
</feature>
<gene>
    <name evidence="2" type="ORF">LHYA1_G003003</name>
</gene>
<organism evidence="2 3">
    <name type="scientific">Lachnellula hyalina</name>
    <dbReference type="NCBI Taxonomy" id="1316788"/>
    <lineage>
        <taxon>Eukaryota</taxon>
        <taxon>Fungi</taxon>
        <taxon>Dikarya</taxon>
        <taxon>Ascomycota</taxon>
        <taxon>Pezizomycotina</taxon>
        <taxon>Leotiomycetes</taxon>
        <taxon>Helotiales</taxon>
        <taxon>Lachnaceae</taxon>
        <taxon>Lachnellula</taxon>
    </lineage>
</organism>
<dbReference type="PANTHER" id="PTHR40422:SF1">
    <property type="entry name" value="TRANSLATION MACHINERY-ASSOCIATED PROTEIN 17"/>
    <property type="match status" value="1"/>
</dbReference>
<comment type="caution">
    <text evidence="2">The sequence shown here is derived from an EMBL/GenBank/DDBJ whole genome shotgun (WGS) entry which is preliminary data.</text>
</comment>
<dbReference type="InterPro" id="IPR038966">
    <property type="entry name" value="TMA17"/>
</dbReference>
<feature type="region of interest" description="Disordered" evidence="1">
    <location>
        <begin position="167"/>
        <end position="212"/>
    </location>
</feature>
<protein>
    <submittedName>
        <fullName evidence="2">Uncharacterized protein</fullName>
    </submittedName>
</protein>
<evidence type="ECO:0000313" key="2">
    <source>
        <dbReference type="EMBL" id="TVY27352.1"/>
    </source>
</evidence>
<dbReference type="RefSeq" id="XP_031006140.1">
    <property type="nucleotide sequence ID" value="XM_031147977.1"/>
</dbReference>
<keyword evidence="3" id="KW-1185">Reference proteome</keyword>
<dbReference type="AlphaFoldDB" id="A0A8H8U0Y7"/>
<dbReference type="GeneID" id="41983201"/>
<dbReference type="GO" id="GO:0030674">
    <property type="term" value="F:protein-macromolecule adaptor activity"/>
    <property type="evidence" value="ECO:0007669"/>
    <property type="project" value="TreeGrafter"/>
</dbReference>
<dbReference type="PANTHER" id="PTHR40422">
    <property type="entry name" value="TRANSLATION MACHINERY-ASSOCIATED PROTEIN 17"/>
    <property type="match status" value="1"/>
</dbReference>
<feature type="region of interest" description="Disordered" evidence="1">
    <location>
        <begin position="107"/>
        <end position="136"/>
    </location>
</feature>
<dbReference type="OrthoDB" id="548474at2759"/>
<reference evidence="2 3" key="1">
    <citation type="submission" date="2018-05" db="EMBL/GenBank/DDBJ databases">
        <title>Genome sequencing and assembly of the regulated plant pathogen Lachnellula willkommii and related sister species for the development of diagnostic species identification markers.</title>
        <authorList>
            <person name="Giroux E."/>
            <person name="Bilodeau G."/>
        </authorList>
    </citation>
    <scope>NUCLEOTIDE SEQUENCE [LARGE SCALE GENOMIC DNA]</scope>
    <source>
        <strain evidence="2 3">CBS 185.66</strain>
    </source>
</reference>
<proteinExistence type="predicted"/>
<feature type="compositionally biased region" description="Acidic residues" evidence="1">
    <location>
        <begin position="202"/>
        <end position="212"/>
    </location>
</feature>
<feature type="compositionally biased region" description="Basic and acidic residues" evidence="1">
    <location>
        <begin position="107"/>
        <end position="117"/>
    </location>
</feature>
<dbReference type="GO" id="GO:0070682">
    <property type="term" value="P:proteasome regulatory particle assembly"/>
    <property type="evidence" value="ECO:0007669"/>
    <property type="project" value="InterPro"/>
</dbReference>
<evidence type="ECO:0000256" key="1">
    <source>
        <dbReference type="SAM" id="MobiDB-lite"/>
    </source>
</evidence>
<feature type="compositionally biased region" description="Basic and acidic residues" evidence="1">
    <location>
        <begin position="184"/>
        <end position="201"/>
    </location>
</feature>
<evidence type="ECO:0000313" key="3">
    <source>
        <dbReference type="Proteomes" id="UP000431533"/>
    </source>
</evidence>
<sequence length="212" mass="22835">PKMSSASPPISPSRFASALKDLPLSTLHLKAAELRNSIAHLDYSNEQLKPFAESEPPDQDCVDAIRENEVVITRMTDRIRLLRVEVEGRGSSWLEFRSQEEVAEALARDGGSDEERLVNGTGTGTGTGMGEGEERSSAWADGTFQTGRIVNGEIRMDGNTGAEVVGNGTATANGTANVNGTGGRLDDEALSRAMEERMRGLEEDDDEEGMHL</sequence>
<feature type="compositionally biased region" description="Low complexity" evidence="1">
    <location>
        <begin position="167"/>
        <end position="179"/>
    </location>
</feature>